<name>A0A4R9M0M8_9LEPT</name>
<dbReference type="Proteomes" id="UP000298058">
    <property type="component" value="Unassembled WGS sequence"/>
</dbReference>
<protein>
    <submittedName>
        <fullName evidence="2">Superinfection immunity protein</fullName>
    </submittedName>
</protein>
<gene>
    <name evidence="2" type="ORF">EHS15_04615</name>
</gene>
<dbReference type="InterPro" id="IPR016410">
    <property type="entry name" value="Phage_imm"/>
</dbReference>
<proteinExistence type="predicted"/>
<organism evidence="2 3">
    <name type="scientific">Leptospira idonii</name>
    <dbReference type="NCBI Taxonomy" id="1193500"/>
    <lineage>
        <taxon>Bacteria</taxon>
        <taxon>Pseudomonadati</taxon>
        <taxon>Spirochaetota</taxon>
        <taxon>Spirochaetia</taxon>
        <taxon>Leptospirales</taxon>
        <taxon>Leptospiraceae</taxon>
        <taxon>Leptospira</taxon>
    </lineage>
</organism>
<keyword evidence="1" id="KW-0472">Membrane</keyword>
<evidence type="ECO:0000313" key="3">
    <source>
        <dbReference type="Proteomes" id="UP000298058"/>
    </source>
</evidence>
<sequence length="76" mass="8820">MNQFALKNIGIWEIVIPGLLFCAFICLYFLPTIISIFKKSNMLKVFLTNLFLGWTFLGWIYSLIISIKKQKISNSL</sequence>
<dbReference type="EMBL" id="RQHW01000015">
    <property type="protein sequence ID" value="TGN20223.1"/>
    <property type="molecule type" value="Genomic_DNA"/>
</dbReference>
<dbReference type="RefSeq" id="WP_135759380.1">
    <property type="nucleotide sequence ID" value="NZ_RQHW01000015.1"/>
</dbReference>
<keyword evidence="3" id="KW-1185">Reference proteome</keyword>
<evidence type="ECO:0000256" key="1">
    <source>
        <dbReference type="SAM" id="Phobius"/>
    </source>
</evidence>
<dbReference type="AlphaFoldDB" id="A0A4R9M0M8"/>
<feature type="transmembrane region" description="Helical" evidence="1">
    <location>
        <begin position="12"/>
        <end position="34"/>
    </location>
</feature>
<keyword evidence="1" id="KW-1133">Transmembrane helix</keyword>
<comment type="caution">
    <text evidence="2">The sequence shown here is derived from an EMBL/GenBank/DDBJ whole genome shotgun (WGS) entry which is preliminary data.</text>
</comment>
<reference evidence="2" key="1">
    <citation type="journal article" date="2019" name="PLoS Negl. Trop. Dis.">
        <title>Revisiting the worldwide diversity of Leptospira species in the environment.</title>
        <authorList>
            <person name="Vincent A.T."/>
            <person name="Schiettekatte O."/>
            <person name="Bourhy P."/>
            <person name="Veyrier F.J."/>
            <person name="Picardeau M."/>
        </authorList>
    </citation>
    <scope>NUCLEOTIDE SEQUENCE [LARGE SCALE GENOMIC DNA]</scope>
    <source>
        <strain evidence="2">201300427</strain>
    </source>
</reference>
<feature type="transmembrane region" description="Helical" evidence="1">
    <location>
        <begin position="46"/>
        <end position="67"/>
    </location>
</feature>
<dbReference type="OrthoDB" id="333381at2"/>
<dbReference type="Pfam" id="PF14373">
    <property type="entry name" value="Imm_superinfect"/>
    <property type="match status" value="1"/>
</dbReference>
<accession>A0A4R9M0M8</accession>
<keyword evidence="1" id="KW-0812">Transmembrane</keyword>
<evidence type="ECO:0000313" key="2">
    <source>
        <dbReference type="EMBL" id="TGN20223.1"/>
    </source>
</evidence>